<evidence type="ECO:0008006" key="4">
    <source>
        <dbReference type="Google" id="ProtNLM"/>
    </source>
</evidence>
<dbReference type="Proteomes" id="UP001139006">
    <property type="component" value="Unassembled WGS sequence"/>
</dbReference>
<evidence type="ECO:0000313" key="2">
    <source>
        <dbReference type="EMBL" id="MCP0887083.1"/>
    </source>
</evidence>
<feature type="region of interest" description="Disordered" evidence="1">
    <location>
        <begin position="1"/>
        <end position="22"/>
    </location>
</feature>
<gene>
    <name evidence="2" type="ORF">LB941_07005</name>
</gene>
<name>A0A9X2JLK6_9LACO</name>
<organism evidence="2 3">
    <name type="scientific">Ligilactobacillus ubinensis</name>
    <dbReference type="NCBI Taxonomy" id="2876789"/>
    <lineage>
        <taxon>Bacteria</taxon>
        <taxon>Bacillati</taxon>
        <taxon>Bacillota</taxon>
        <taxon>Bacilli</taxon>
        <taxon>Lactobacillales</taxon>
        <taxon>Lactobacillaceae</taxon>
        <taxon>Ligilactobacillus</taxon>
    </lineage>
</organism>
<evidence type="ECO:0000313" key="3">
    <source>
        <dbReference type="Proteomes" id="UP001139006"/>
    </source>
</evidence>
<reference evidence="2 3" key="1">
    <citation type="journal article" date="2023" name="Int. J. Syst. Evol. Microbiol.">
        <title>Ligilactobacillus ubinensis sp. nov., a novel species isolated from the wild ferment of a durian fruit (Durio zibethinus).</title>
        <authorList>
            <person name="Heng Y.C."/>
            <person name="Menon N."/>
            <person name="Chen B."/>
            <person name="Loo B.Z.L."/>
            <person name="Wong G.W.J."/>
            <person name="Lim A.C.H."/>
            <person name="Silvaraju S."/>
            <person name="Kittelmann S."/>
        </authorList>
    </citation>
    <scope>NUCLEOTIDE SEQUENCE [LARGE SCALE GENOMIC DNA]</scope>
    <source>
        <strain evidence="2 3">WILCCON 0076</strain>
    </source>
</reference>
<protein>
    <recommendedName>
        <fullName evidence="4">Transposase</fullName>
    </recommendedName>
</protein>
<keyword evidence="3" id="KW-1185">Reference proteome</keyword>
<evidence type="ECO:0000256" key="1">
    <source>
        <dbReference type="SAM" id="MobiDB-lite"/>
    </source>
</evidence>
<dbReference type="AlphaFoldDB" id="A0A9X2JLK6"/>
<sequence length="104" mass="12409">MHLATISREIKRHKSKNTGKYSPDKAQNDYIFSKSKCGRKTKFIEDPSLFQRIKHLFLDCQWSPEEISQRLLLETGETIISFITIYRGWIGEHRMRFILIKCYI</sequence>
<accession>A0A9X2JLK6</accession>
<proteinExistence type="predicted"/>
<dbReference type="EMBL" id="JAIULA010000012">
    <property type="protein sequence ID" value="MCP0887083.1"/>
    <property type="molecule type" value="Genomic_DNA"/>
</dbReference>
<comment type="caution">
    <text evidence="2">The sequence shown here is derived from an EMBL/GenBank/DDBJ whole genome shotgun (WGS) entry which is preliminary data.</text>
</comment>